<evidence type="ECO:0000256" key="1">
    <source>
        <dbReference type="SAM" id="MobiDB-lite"/>
    </source>
</evidence>
<accession>A0A2P5W5H5</accession>
<gene>
    <name evidence="2" type="ORF">GOBAR_AA34374</name>
</gene>
<protein>
    <submittedName>
        <fullName evidence="2">Uncharacterized protein</fullName>
    </submittedName>
</protein>
<proteinExistence type="predicted"/>
<dbReference type="AlphaFoldDB" id="A0A2P5W5H5"/>
<dbReference type="Proteomes" id="UP000239757">
    <property type="component" value="Unassembled WGS sequence"/>
</dbReference>
<sequence length="131" mass="15069">MEMHESDMVLRQFRFRQSIHWHPRSGEVCPLSTSMQELILMAAPPPEFVSEPPSPTYYMSMSSTFHTTMMLMMTYTPSIFGASTGVQSLCYRCEEDERPRPQPIPEVEPRRNSARNCRPPRCGTHSSRGLD</sequence>
<dbReference type="EMBL" id="KZ669038">
    <property type="protein sequence ID" value="PPR86317.1"/>
    <property type="molecule type" value="Genomic_DNA"/>
</dbReference>
<feature type="region of interest" description="Disordered" evidence="1">
    <location>
        <begin position="96"/>
        <end position="131"/>
    </location>
</feature>
<organism evidence="2 3">
    <name type="scientific">Gossypium barbadense</name>
    <name type="common">Sea Island cotton</name>
    <name type="synonym">Hibiscus barbadensis</name>
    <dbReference type="NCBI Taxonomy" id="3634"/>
    <lineage>
        <taxon>Eukaryota</taxon>
        <taxon>Viridiplantae</taxon>
        <taxon>Streptophyta</taxon>
        <taxon>Embryophyta</taxon>
        <taxon>Tracheophyta</taxon>
        <taxon>Spermatophyta</taxon>
        <taxon>Magnoliopsida</taxon>
        <taxon>eudicotyledons</taxon>
        <taxon>Gunneridae</taxon>
        <taxon>Pentapetalae</taxon>
        <taxon>rosids</taxon>
        <taxon>malvids</taxon>
        <taxon>Malvales</taxon>
        <taxon>Malvaceae</taxon>
        <taxon>Malvoideae</taxon>
        <taxon>Gossypium</taxon>
    </lineage>
</organism>
<evidence type="ECO:0000313" key="2">
    <source>
        <dbReference type="EMBL" id="PPR86317.1"/>
    </source>
</evidence>
<name>A0A2P5W5H5_GOSBA</name>
<evidence type="ECO:0000313" key="3">
    <source>
        <dbReference type="Proteomes" id="UP000239757"/>
    </source>
</evidence>
<reference evidence="2 3" key="1">
    <citation type="submission" date="2015-01" db="EMBL/GenBank/DDBJ databases">
        <title>Genome of allotetraploid Gossypium barbadense reveals genomic plasticity and fiber elongation in cotton evolution.</title>
        <authorList>
            <person name="Chen X."/>
            <person name="Liu X."/>
            <person name="Zhao B."/>
            <person name="Zheng H."/>
            <person name="Hu Y."/>
            <person name="Lu G."/>
            <person name="Yang C."/>
            <person name="Chen J."/>
            <person name="Shan C."/>
            <person name="Zhang L."/>
            <person name="Zhou Y."/>
            <person name="Wang L."/>
            <person name="Guo W."/>
            <person name="Bai Y."/>
            <person name="Ruan J."/>
            <person name="Shangguan X."/>
            <person name="Mao Y."/>
            <person name="Jiang J."/>
            <person name="Zhu Y."/>
            <person name="Lei J."/>
            <person name="Kang H."/>
            <person name="Chen S."/>
            <person name="He X."/>
            <person name="Wang R."/>
            <person name="Wang Y."/>
            <person name="Chen J."/>
            <person name="Wang L."/>
            <person name="Yu S."/>
            <person name="Wang B."/>
            <person name="Wei J."/>
            <person name="Song S."/>
            <person name="Lu X."/>
            <person name="Gao Z."/>
            <person name="Gu W."/>
            <person name="Deng X."/>
            <person name="Ma D."/>
            <person name="Wang S."/>
            <person name="Liang W."/>
            <person name="Fang L."/>
            <person name="Cai C."/>
            <person name="Zhu X."/>
            <person name="Zhou B."/>
            <person name="Zhang Y."/>
            <person name="Chen Z."/>
            <person name="Xu S."/>
            <person name="Zhu R."/>
            <person name="Wang S."/>
            <person name="Zhang T."/>
            <person name="Zhao G."/>
        </authorList>
    </citation>
    <scope>NUCLEOTIDE SEQUENCE [LARGE SCALE GENOMIC DNA]</scope>
    <source>
        <strain evidence="3">cv. Xinhai21</strain>
        <tissue evidence="2">Leaf</tissue>
    </source>
</reference>